<evidence type="ECO:0000313" key="3">
    <source>
        <dbReference type="EMBL" id="TCV81247.1"/>
    </source>
</evidence>
<dbReference type="EMBL" id="SMCO01000025">
    <property type="protein sequence ID" value="TCV81247.1"/>
    <property type="molecule type" value="Genomic_DNA"/>
</dbReference>
<name>A0A4R3XTI7_9PROT</name>
<dbReference type="Pfam" id="PF11306">
    <property type="entry name" value="DUF3108"/>
    <property type="match status" value="1"/>
</dbReference>
<comment type="caution">
    <text evidence="3">The sequence shown here is derived from an EMBL/GenBank/DDBJ whole genome shotgun (WGS) entry which is preliminary data.</text>
</comment>
<dbReference type="AlphaFoldDB" id="A0A4R3XTI7"/>
<organism evidence="3 4">
    <name type="scientific">Sulfurirhabdus autotrophica</name>
    <dbReference type="NCBI Taxonomy" id="1706046"/>
    <lineage>
        <taxon>Bacteria</taxon>
        <taxon>Pseudomonadati</taxon>
        <taxon>Pseudomonadota</taxon>
        <taxon>Betaproteobacteria</taxon>
        <taxon>Nitrosomonadales</taxon>
        <taxon>Sulfuricellaceae</taxon>
        <taxon>Sulfurirhabdus</taxon>
    </lineage>
</organism>
<reference evidence="3 4" key="1">
    <citation type="submission" date="2019-03" db="EMBL/GenBank/DDBJ databases">
        <title>Genomic Encyclopedia of Type Strains, Phase IV (KMG-IV): sequencing the most valuable type-strain genomes for metagenomic binning, comparative biology and taxonomic classification.</title>
        <authorList>
            <person name="Goeker M."/>
        </authorList>
    </citation>
    <scope>NUCLEOTIDE SEQUENCE [LARGE SCALE GENOMIC DNA]</scope>
    <source>
        <strain evidence="3 4">DSM 100309</strain>
    </source>
</reference>
<dbReference type="RefSeq" id="WP_124946996.1">
    <property type="nucleotide sequence ID" value="NZ_BHVT01000056.1"/>
</dbReference>
<dbReference type="InterPro" id="IPR021457">
    <property type="entry name" value="DUF3108"/>
</dbReference>
<keyword evidence="2" id="KW-0812">Transmembrane</keyword>
<dbReference type="Proteomes" id="UP000295367">
    <property type="component" value="Unassembled WGS sequence"/>
</dbReference>
<feature type="compositionally biased region" description="Basic and acidic residues" evidence="1">
    <location>
        <begin position="100"/>
        <end position="112"/>
    </location>
</feature>
<accession>A0A4R3XTI7</accession>
<sequence>MNLTSRTAISKKIVWALVLSIVVHLLLWYGPQIHLPFNQIESAPLDVRLVLPQKPVPAEITKPKINTKQSSRSKPPTPRILKPAPSEAIAEAPQPPIAEDVSRESQPIKEAPEPVAQIEKPQQKIDAPYPLPKQAEIHFNLYKGENGLNVGKVVQTWQIQNNRYSLTSVAQATGIFSLIKSGKFVQTSQGKLTDNGLEPDAFWIQRGQSADSTESAQLDHRNKTLTLSSAQNTTTLPLPDGTQDLLSFTYQIAANPPKIGQTLQLFITNGRKLDAYEYQVIGEELLELPQGKTKTLHLSKVHKPNEDGTDIWFGIEQYYLPVKIRFTDRDGGVAEQIASEIQIKSEKNNKADAATEQQPLSGS</sequence>
<protein>
    <submittedName>
        <fullName evidence="3">Uncharacterized protein DUF3108</fullName>
    </submittedName>
</protein>
<keyword evidence="2" id="KW-1133">Transmembrane helix</keyword>
<evidence type="ECO:0000256" key="1">
    <source>
        <dbReference type="SAM" id="MobiDB-lite"/>
    </source>
</evidence>
<keyword evidence="2" id="KW-0472">Membrane</keyword>
<evidence type="ECO:0000256" key="2">
    <source>
        <dbReference type="SAM" id="Phobius"/>
    </source>
</evidence>
<keyword evidence="4" id="KW-1185">Reference proteome</keyword>
<evidence type="ECO:0000313" key="4">
    <source>
        <dbReference type="Proteomes" id="UP000295367"/>
    </source>
</evidence>
<feature type="transmembrane region" description="Helical" evidence="2">
    <location>
        <begin position="12"/>
        <end position="30"/>
    </location>
</feature>
<feature type="compositionally biased region" description="Low complexity" evidence="1">
    <location>
        <begin position="83"/>
        <end position="92"/>
    </location>
</feature>
<dbReference type="OrthoDB" id="9178542at2"/>
<proteinExistence type="predicted"/>
<gene>
    <name evidence="3" type="ORF">EDC63_12535</name>
</gene>
<feature type="compositionally biased region" description="Polar residues" evidence="1">
    <location>
        <begin position="64"/>
        <end position="74"/>
    </location>
</feature>
<feature type="region of interest" description="Disordered" evidence="1">
    <location>
        <begin position="60"/>
        <end position="117"/>
    </location>
</feature>